<organism evidence="1 2">
    <name type="scientific">Pseudomonas juntendi</name>
    <dbReference type="NCBI Taxonomy" id="2666183"/>
    <lineage>
        <taxon>Bacteria</taxon>
        <taxon>Pseudomonadati</taxon>
        <taxon>Pseudomonadota</taxon>
        <taxon>Gammaproteobacteria</taxon>
        <taxon>Pseudomonadales</taxon>
        <taxon>Pseudomonadaceae</taxon>
        <taxon>Pseudomonas</taxon>
    </lineage>
</organism>
<name>A0AAJ5S6R6_9PSED</name>
<dbReference type="Pfam" id="PF14891">
    <property type="entry name" value="Peptidase_M91"/>
    <property type="match status" value="1"/>
</dbReference>
<dbReference type="RefSeq" id="WP_225624699.1">
    <property type="nucleotide sequence ID" value="NZ_CP079903.1"/>
</dbReference>
<dbReference type="AlphaFoldDB" id="A0AAJ5S6R6"/>
<protein>
    <submittedName>
        <fullName evidence="1">M91 family zinc metallopeptidase</fullName>
    </submittedName>
</protein>
<gene>
    <name evidence="1" type="ORF">PWA60_07935</name>
</gene>
<dbReference type="EMBL" id="CP118677">
    <property type="protein sequence ID" value="WEA22116.1"/>
    <property type="molecule type" value="Genomic_DNA"/>
</dbReference>
<sequence>MPFIDTVKVAWQRCTATLAVHKQHLGTQPKGDAAPFFSIPECAMPELNLSKLHSDPHPLPHPTPLINASPVYYLDDRQAGSHHTAFINKDHPQQQTEVKYIQADGNVRITLERAYALGRRYRRLAPSTELLVFNVAPRATGSDARQKRVQIATHDCLLEVTVNGAVFMVAQHTAEAIAIRLTDGGHQVVITGQVRKPVLIDMIGSGNSIETGAGMVHIDAHTGTHQVVVGSGPVLIDKGDAVVNVTGHCLLGQANSSTVLYRNTAYDAHLAQPVAAEHQALGRIGVQVTGDEAFRQAVEDALVLMRKLPCGQALLAGLDNKAGHTGKPIRVSEAARQQFTCYTPSDDEQDEDEGHFIINENQSSWGYSGGMLAYNPNWSTATQLPLLDLYRCLCQGWNSMTGTVFPGQTEVQGTYGAYPVDNLLLQSIGLPTDCRFNFGGATALNTNPAAFTENGLRQALQLELRTQL</sequence>
<evidence type="ECO:0000313" key="2">
    <source>
        <dbReference type="Proteomes" id="UP001217631"/>
    </source>
</evidence>
<evidence type="ECO:0000313" key="1">
    <source>
        <dbReference type="EMBL" id="WEA22116.1"/>
    </source>
</evidence>
<dbReference type="GeneID" id="72421461"/>
<dbReference type="Proteomes" id="UP001217631">
    <property type="component" value="Chromosome"/>
</dbReference>
<dbReference type="InterPro" id="IPR028208">
    <property type="entry name" value="Effector_pro_NleD-like"/>
</dbReference>
<reference evidence="1" key="1">
    <citation type="submission" date="2023-02" db="EMBL/GenBank/DDBJ databases">
        <title>tmexCD-toprJ-like cluster.</title>
        <authorList>
            <person name="Gao X."/>
            <person name="Wang C."/>
            <person name="Liu J."/>
        </authorList>
    </citation>
    <scope>NUCLEOTIDE SEQUENCE</scope>
    <source>
        <strain evidence="1">GDW21C697WI</strain>
    </source>
</reference>
<proteinExistence type="predicted"/>
<accession>A0AAJ5S6R6</accession>